<evidence type="ECO:0000313" key="6">
    <source>
        <dbReference type="Proteomes" id="UP001501470"/>
    </source>
</evidence>
<reference evidence="5 6" key="1">
    <citation type="journal article" date="2019" name="Int. J. Syst. Evol. Microbiol.">
        <title>The Global Catalogue of Microorganisms (GCM) 10K type strain sequencing project: providing services to taxonomists for standard genome sequencing and annotation.</title>
        <authorList>
            <consortium name="The Broad Institute Genomics Platform"/>
            <consortium name="The Broad Institute Genome Sequencing Center for Infectious Disease"/>
            <person name="Wu L."/>
            <person name="Ma J."/>
        </authorList>
    </citation>
    <scope>NUCLEOTIDE SEQUENCE [LARGE SCALE GENOMIC DNA]</scope>
    <source>
        <strain evidence="5 6">JCM 15933</strain>
    </source>
</reference>
<evidence type="ECO:0000313" key="5">
    <source>
        <dbReference type="EMBL" id="GAA1532194.1"/>
    </source>
</evidence>
<keyword evidence="6" id="KW-1185">Reference proteome</keyword>
<dbReference type="Gene3D" id="3.90.245.10">
    <property type="entry name" value="Ribonucleoside hydrolase-like"/>
    <property type="match status" value="1"/>
</dbReference>
<dbReference type="Pfam" id="PF21027">
    <property type="entry name" value="Sde0182_C"/>
    <property type="match status" value="1"/>
</dbReference>
<feature type="domain" description="Cellulose-binding Sde182 C-terminal" evidence="3">
    <location>
        <begin position="242"/>
        <end position="325"/>
    </location>
</feature>
<evidence type="ECO:0000259" key="4">
    <source>
        <dbReference type="Pfam" id="PF22888"/>
    </source>
</evidence>
<evidence type="ECO:0000259" key="3">
    <source>
        <dbReference type="Pfam" id="PF21027"/>
    </source>
</evidence>
<feature type="domain" description="FIMAH" evidence="4">
    <location>
        <begin position="329"/>
        <end position="403"/>
    </location>
</feature>
<feature type="compositionally biased region" description="Basic and acidic residues" evidence="1">
    <location>
        <begin position="152"/>
        <end position="163"/>
    </location>
</feature>
<dbReference type="Proteomes" id="UP001501470">
    <property type="component" value="Unassembled WGS sequence"/>
</dbReference>
<sequence>MCLISSSVSQTAPDLAIFGLYKTWTQPQRHDAQTQATWFSKAWTDTITQIGSPLTSESSIRTPYCYDKAALQNPAHKFYTPPAYTPPFTSADNFPFATWGDSGSCQRATDGRFDAEGDTGSYLYLIDNGLRSYDHPSWGSFAGRFGPSDPNRPNEYRDVKERTGSPNAGGSGYTPVVGDVPPAGSTVLPKNWTFSRWVPDIQAEYSVHAQWSVTDKYADANHYPKSGVTSGLDVPVVAGRTVSLSGVAYDPDGDNLAYKWWRYADVDTLAGTGTIDVANTKNATFTVPADAKTGDTIHLIFEVSDSPSNPTYTSLKTYKRVVLTVVSYDELSAAVQKWAHDGQLSTEFAENLLAFVDKAREQTAAGNIQPADSALRAFLNHIGNASSKRASAEAKADLVALATTAQGVLREAGGIPADR</sequence>
<protein>
    <submittedName>
        <fullName evidence="5">Uncharacterized protein</fullName>
    </submittedName>
</protein>
<evidence type="ECO:0000259" key="2">
    <source>
        <dbReference type="Pfam" id="PF07632"/>
    </source>
</evidence>
<accession>A0ABN2B3P1</accession>
<gene>
    <name evidence="5" type="ORF">GCM10009827_057530</name>
</gene>
<organism evidence="5 6">
    <name type="scientific">Dactylosporangium maewongense</name>
    <dbReference type="NCBI Taxonomy" id="634393"/>
    <lineage>
        <taxon>Bacteria</taxon>
        <taxon>Bacillati</taxon>
        <taxon>Actinomycetota</taxon>
        <taxon>Actinomycetes</taxon>
        <taxon>Micromonosporales</taxon>
        <taxon>Micromonosporaceae</taxon>
        <taxon>Dactylosporangium</taxon>
    </lineage>
</organism>
<name>A0ABN2B3P1_9ACTN</name>
<dbReference type="Pfam" id="PF07632">
    <property type="entry name" value="Sde182_NH-like"/>
    <property type="match status" value="1"/>
</dbReference>
<comment type="caution">
    <text evidence="5">The sequence shown here is derived from an EMBL/GenBank/DDBJ whole genome shotgun (WGS) entry which is preliminary data.</text>
</comment>
<dbReference type="InterPro" id="IPR013783">
    <property type="entry name" value="Ig-like_fold"/>
</dbReference>
<dbReference type="InterPro" id="IPR011483">
    <property type="entry name" value="Sde182_NH-like"/>
</dbReference>
<dbReference type="Pfam" id="PF22888">
    <property type="entry name" value="FIMAH"/>
    <property type="match status" value="1"/>
</dbReference>
<dbReference type="InterPro" id="IPR036452">
    <property type="entry name" value="Ribo_hydro-like"/>
</dbReference>
<feature type="region of interest" description="Disordered" evidence="1">
    <location>
        <begin position="144"/>
        <end position="178"/>
    </location>
</feature>
<proteinExistence type="predicted"/>
<feature type="domain" description="Cellulose-binding Sde182 nucleoside hydrolase-like" evidence="2">
    <location>
        <begin position="32"/>
        <end position="145"/>
    </location>
</feature>
<dbReference type="InterPro" id="IPR048527">
    <property type="entry name" value="Sde182_C"/>
</dbReference>
<dbReference type="InterPro" id="IPR054470">
    <property type="entry name" value="FIMAH_dom"/>
</dbReference>
<dbReference type="EMBL" id="BAAAQD010000012">
    <property type="protein sequence ID" value="GAA1532194.1"/>
    <property type="molecule type" value="Genomic_DNA"/>
</dbReference>
<dbReference type="Gene3D" id="2.60.40.10">
    <property type="entry name" value="Immunoglobulins"/>
    <property type="match status" value="1"/>
</dbReference>
<evidence type="ECO:0000256" key="1">
    <source>
        <dbReference type="SAM" id="MobiDB-lite"/>
    </source>
</evidence>